<dbReference type="PROSITE" id="PS50198">
    <property type="entry name" value="PPIC_PPIASE_2"/>
    <property type="match status" value="2"/>
</dbReference>
<dbReference type="Proteomes" id="UP000479132">
    <property type="component" value="Unassembled WGS sequence"/>
</dbReference>
<dbReference type="Pfam" id="PF00639">
    <property type="entry name" value="Rotamase"/>
    <property type="match status" value="2"/>
</dbReference>
<dbReference type="EMBL" id="JAALLS010000015">
    <property type="protein sequence ID" value="NGP89082.1"/>
    <property type="molecule type" value="Genomic_DNA"/>
</dbReference>
<dbReference type="RefSeq" id="WP_165269451.1">
    <property type="nucleotide sequence ID" value="NZ_JAALLS010000015.1"/>
</dbReference>
<dbReference type="PANTHER" id="PTHR47637:SF1">
    <property type="entry name" value="CHAPERONE SURA"/>
    <property type="match status" value="1"/>
</dbReference>
<dbReference type="GO" id="GO:0003755">
    <property type="term" value="F:peptidyl-prolyl cis-trans isomerase activity"/>
    <property type="evidence" value="ECO:0007669"/>
    <property type="project" value="UniProtKB-KW"/>
</dbReference>
<evidence type="ECO:0000259" key="5">
    <source>
        <dbReference type="PROSITE" id="PS50198"/>
    </source>
</evidence>
<dbReference type="Gene3D" id="1.10.4030.10">
    <property type="entry name" value="Porin chaperone SurA, peptide-binding domain"/>
    <property type="match status" value="1"/>
</dbReference>
<feature type="chain" id="PRO_5026743770" description="PpiC domain-containing protein" evidence="4">
    <location>
        <begin position="24"/>
        <end position="460"/>
    </location>
</feature>
<accession>A0A6M1TG50</accession>
<evidence type="ECO:0000256" key="2">
    <source>
        <dbReference type="PROSITE-ProRule" id="PRU00278"/>
    </source>
</evidence>
<dbReference type="InterPro" id="IPR000297">
    <property type="entry name" value="PPIase_PpiC"/>
</dbReference>
<keyword evidence="1 4" id="KW-0732">Signal</keyword>
<dbReference type="InterPro" id="IPR050280">
    <property type="entry name" value="OMP_Chaperone_SurA"/>
</dbReference>
<keyword evidence="2" id="KW-0413">Isomerase</keyword>
<dbReference type="AlphaFoldDB" id="A0A6M1TG50"/>
<dbReference type="InterPro" id="IPR027304">
    <property type="entry name" value="Trigger_fact/SurA_dom_sf"/>
</dbReference>
<evidence type="ECO:0000313" key="7">
    <source>
        <dbReference type="Proteomes" id="UP000479132"/>
    </source>
</evidence>
<dbReference type="SUPFAM" id="SSF109998">
    <property type="entry name" value="Triger factor/SurA peptide-binding domain-like"/>
    <property type="match status" value="1"/>
</dbReference>
<reference evidence="6 7" key="1">
    <citation type="submission" date="2020-02" db="EMBL/GenBank/DDBJ databases">
        <title>Aliifodinibius halophilus 2W32, complete genome.</title>
        <authorList>
            <person name="Li Y."/>
            <person name="Wu S."/>
        </authorList>
    </citation>
    <scope>NUCLEOTIDE SEQUENCE [LARGE SCALE GENOMIC DNA]</scope>
    <source>
        <strain evidence="6 7">2W32</strain>
    </source>
</reference>
<evidence type="ECO:0000256" key="4">
    <source>
        <dbReference type="SAM" id="SignalP"/>
    </source>
</evidence>
<keyword evidence="2" id="KW-0697">Rotamase</keyword>
<dbReference type="InterPro" id="IPR046357">
    <property type="entry name" value="PPIase_dom_sf"/>
</dbReference>
<feature type="domain" description="PpiC" evidence="5">
    <location>
        <begin position="184"/>
        <end position="284"/>
    </location>
</feature>
<sequence>MNKAYLLLLFLVSLIIIPSSMQAQKKAEGKNLDQIVALVNDHIILKSEIDQQVQQYMMQMQQQQGKQISFGEDIWYTVLQNTIDRYVMLDQAAIDSISVPTGKVDQQINRRIQQYIERIGSEEALEQQLGKSVVQLRADLRENYREQMTIQRFQQTKQTAISITRPEVEEYFNKIPQDSLPTIPEQVAVSQIVAVPPTLANAKSQAREFAKQLRDSVLNHGKTIEELAKKHSDGPNAANGGKVPMMAINDLVAEYSAAATSLNTGDISQVVETSFGFHVIRLNKREGDKIDTNHILIKVDNESYDDQAAIDRLKQIKDSVETNDDITFSEMARKHSDDPNTASQGGRVLHPQSGQRHIPLKDLEPALYRIVLLLEEQGDISEPKKFNMGNENNSKKAYRIVRLDDRIEEHTASLKQDYSRIKTAALRQKQQKEFAKLLDKLRQEMYVEYKISVPEKYKQL</sequence>
<evidence type="ECO:0000256" key="3">
    <source>
        <dbReference type="SAM" id="MobiDB-lite"/>
    </source>
</evidence>
<evidence type="ECO:0000256" key="1">
    <source>
        <dbReference type="ARBA" id="ARBA00022729"/>
    </source>
</evidence>
<feature type="region of interest" description="Disordered" evidence="3">
    <location>
        <begin position="334"/>
        <end position="355"/>
    </location>
</feature>
<name>A0A6M1TG50_9BACT</name>
<gene>
    <name evidence="6" type="ORF">G3569_12035</name>
</gene>
<dbReference type="SUPFAM" id="SSF54534">
    <property type="entry name" value="FKBP-like"/>
    <property type="match status" value="2"/>
</dbReference>
<evidence type="ECO:0000313" key="6">
    <source>
        <dbReference type="EMBL" id="NGP89082.1"/>
    </source>
</evidence>
<dbReference type="Pfam" id="PF13624">
    <property type="entry name" value="SurA_N_3"/>
    <property type="match status" value="1"/>
</dbReference>
<dbReference type="PANTHER" id="PTHR47637">
    <property type="entry name" value="CHAPERONE SURA"/>
    <property type="match status" value="1"/>
</dbReference>
<proteinExistence type="predicted"/>
<feature type="domain" description="PpiC" evidence="5">
    <location>
        <begin position="287"/>
        <end position="389"/>
    </location>
</feature>
<dbReference type="Gene3D" id="3.10.50.40">
    <property type="match status" value="2"/>
</dbReference>
<feature type="signal peptide" evidence="4">
    <location>
        <begin position="1"/>
        <end position="23"/>
    </location>
</feature>
<keyword evidence="7" id="KW-1185">Reference proteome</keyword>
<organism evidence="6 7">
    <name type="scientific">Fodinibius halophilus</name>
    <dbReference type="NCBI Taxonomy" id="1736908"/>
    <lineage>
        <taxon>Bacteria</taxon>
        <taxon>Pseudomonadati</taxon>
        <taxon>Balneolota</taxon>
        <taxon>Balneolia</taxon>
        <taxon>Balneolales</taxon>
        <taxon>Balneolaceae</taxon>
        <taxon>Fodinibius</taxon>
    </lineage>
</organism>
<comment type="caution">
    <text evidence="6">The sequence shown here is derived from an EMBL/GenBank/DDBJ whole genome shotgun (WGS) entry which is preliminary data.</text>
</comment>
<protein>
    <recommendedName>
        <fullName evidence="5">PpiC domain-containing protein</fullName>
    </recommendedName>
</protein>